<comment type="caution">
    <text evidence="2">The sequence shown here is derived from an EMBL/GenBank/DDBJ whole genome shotgun (WGS) entry which is preliminary data.</text>
</comment>
<dbReference type="AlphaFoldDB" id="A0A317VLP1"/>
<keyword evidence="1" id="KW-0812">Transmembrane</keyword>
<keyword evidence="1" id="KW-1133">Transmembrane helix</keyword>
<dbReference type="GeneID" id="37117341"/>
<keyword evidence="3" id="KW-1185">Reference proteome</keyword>
<dbReference type="EMBL" id="MSFK01000029">
    <property type="protein sequence ID" value="PWY75284.1"/>
    <property type="molecule type" value="Genomic_DNA"/>
</dbReference>
<dbReference type="RefSeq" id="XP_025463911.1">
    <property type="nucleotide sequence ID" value="XM_025615198.1"/>
</dbReference>
<dbReference type="OrthoDB" id="4515539at2759"/>
<feature type="transmembrane region" description="Helical" evidence="1">
    <location>
        <begin position="20"/>
        <end position="37"/>
    </location>
</feature>
<gene>
    <name evidence="2" type="ORF">BO94DRAFT_577994</name>
</gene>
<evidence type="ECO:0000313" key="3">
    <source>
        <dbReference type="Proteomes" id="UP000246702"/>
    </source>
</evidence>
<proteinExistence type="predicted"/>
<dbReference type="Proteomes" id="UP000246702">
    <property type="component" value="Unassembled WGS sequence"/>
</dbReference>
<keyword evidence="1" id="KW-0472">Membrane</keyword>
<evidence type="ECO:0000256" key="1">
    <source>
        <dbReference type="SAM" id="Phobius"/>
    </source>
</evidence>
<sequence>MTTISADTTSTTTAIMPDLSAMNVAFLLILVAGYFLYEKYKAYVTPNNLLKLLEYAAKLTKHVFTILEDVNKMVHISLEIKEAYDKLRGQETAAERQWRFSCFAVCLGGCCARCCQQGYWEECVGAGQQKQWDCSDDMLLLSNESSSVLFEILLVEP</sequence>
<evidence type="ECO:0000313" key="2">
    <source>
        <dbReference type="EMBL" id="PWY75284.1"/>
    </source>
</evidence>
<reference evidence="2 3" key="1">
    <citation type="submission" date="2016-12" db="EMBL/GenBank/DDBJ databases">
        <title>The genomes of Aspergillus section Nigri reveals drivers in fungal speciation.</title>
        <authorList>
            <consortium name="DOE Joint Genome Institute"/>
            <person name="Vesth T.C."/>
            <person name="Nybo J."/>
            <person name="Theobald S."/>
            <person name="Brandl J."/>
            <person name="Frisvad J.C."/>
            <person name="Nielsen K.F."/>
            <person name="Lyhne E.K."/>
            <person name="Kogle M.E."/>
            <person name="Kuo A."/>
            <person name="Riley R."/>
            <person name="Clum A."/>
            <person name="Nolan M."/>
            <person name="Lipzen A."/>
            <person name="Salamov A."/>
            <person name="Henrissat B."/>
            <person name="Wiebenga A."/>
            <person name="De Vries R.P."/>
            <person name="Grigoriev I.V."/>
            <person name="Mortensen U.H."/>
            <person name="Andersen M.R."/>
            <person name="Baker S.E."/>
        </authorList>
    </citation>
    <scope>NUCLEOTIDE SEQUENCE [LARGE SCALE GENOMIC DNA]</scope>
    <source>
        <strain evidence="2 3">CBS 115572</strain>
    </source>
</reference>
<organism evidence="2 3">
    <name type="scientific">Aspergillus sclerotioniger CBS 115572</name>
    <dbReference type="NCBI Taxonomy" id="1450535"/>
    <lineage>
        <taxon>Eukaryota</taxon>
        <taxon>Fungi</taxon>
        <taxon>Dikarya</taxon>
        <taxon>Ascomycota</taxon>
        <taxon>Pezizomycotina</taxon>
        <taxon>Eurotiomycetes</taxon>
        <taxon>Eurotiomycetidae</taxon>
        <taxon>Eurotiales</taxon>
        <taxon>Aspergillaceae</taxon>
        <taxon>Aspergillus</taxon>
        <taxon>Aspergillus subgen. Circumdati</taxon>
    </lineage>
</organism>
<name>A0A317VLP1_9EURO</name>
<accession>A0A317VLP1</accession>
<protein>
    <submittedName>
        <fullName evidence="2">Uncharacterized protein</fullName>
    </submittedName>
</protein>